<keyword evidence="4" id="KW-1185">Reference proteome</keyword>
<comment type="similarity">
    <text evidence="1">Belongs to the 'GDSL' lipolytic enzyme family.</text>
</comment>
<dbReference type="PANTHER" id="PTHR22835:SF517">
    <property type="entry name" value="GDSL-LIKE LIPASE_ACYLHYDROLASE FAMILY PROTEIN, EXPRESSED"/>
    <property type="match status" value="1"/>
</dbReference>
<gene>
    <name evidence="3" type="ORF">OLC1_LOCUS5608</name>
</gene>
<sequence length="239" mass="25989">MACSRIVARKCSNGLLMIDYFAKAFGLAPINAYEDYRMSFDQGVNSAVAGATALPVETLRAKGLPSHAGNADVVQSIVGGVRTVIGFGATKVVVPGRFPVGCLPMSPYHDSLLFKGSPTVFDSNLCLKEYNRLAARHNDILKVAIEKLRKEHPDVAIVYADYYNAYLSIQTNAEELGFASKFSTCCVSGDKFNFSFDKPCGKVDSCPNRRNILVGMESVPLNKQTDSWLTISSIPSFPN</sequence>
<keyword evidence="2" id="KW-0325">Glycoprotein</keyword>
<evidence type="ECO:0000256" key="2">
    <source>
        <dbReference type="ARBA" id="ARBA00023180"/>
    </source>
</evidence>
<proteinExistence type="inferred from homology"/>
<dbReference type="AlphaFoldDB" id="A0AAV1CHC9"/>
<evidence type="ECO:0000256" key="1">
    <source>
        <dbReference type="ARBA" id="ARBA00008668"/>
    </source>
</evidence>
<reference evidence="3" key="1">
    <citation type="submission" date="2023-03" db="EMBL/GenBank/DDBJ databases">
        <authorList>
            <person name="Julca I."/>
        </authorList>
    </citation>
    <scope>NUCLEOTIDE SEQUENCE</scope>
</reference>
<protein>
    <submittedName>
        <fullName evidence="3">OLC1v1030192C1</fullName>
    </submittedName>
</protein>
<dbReference type="Proteomes" id="UP001161247">
    <property type="component" value="Chromosome 2"/>
</dbReference>
<dbReference type="GO" id="GO:0016788">
    <property type="term" value="F:hydrolase activity, acting on ester bonds"/>
    <property type="evidence" value="ECO:0007669"/>
    <property type="project" value="InterPro"/>
</dbReference>
<dbReference type="InterPro" id="IPR036514">
    <property type="entry name" value="SGNH_hydro_sf"/>
</dbReference>
<accession>A0AAV1CHC9</accession>
<evidence type="ECO:0000313" key="4">
    <source>
        <dbReference type="Proteomes" id="UP001161247"/>
    </source>
</evidence>
<dbReference type="Pfam" id="PF00657">
    <property type="entry name" value="Lipase_GDSL"/>
    <property type="match status" value="1"/>
</dbReference>
<name>A0AAV1CHC9_OLDCO</name>
<organism evidence="3 4">
    <name type="scientific">Oldenlandia corymbosa var. corymbosa</name>
    <dbReference type="NCBI Taxonomy" id="529605"/>
    <lineage>
        <taxon>Eukaryota</taxon>
        <taxon>Viridiplantae</taxon>
        <taxon>Streptophyta</taxon>
        <taxon>Embryophyta</taxon>
        <taxon>Tracheophyta</taxon>
        <taxon>Spermatophyta</taxon>
        <taxon>Magnoliopsida</taxon>
        <taxon>eudicotyledons</taxon>
        <taxon>Gunneridae</taxon>
        <taxon>Pentapetalae</taxon>
        <taxon>asterids</taxon>
        <taxon>lamiids</taxon>
        <taxon>Gentianales</taxon>
        <taxon>Rubiaceae</taxon>
        <taxon>Rubioideae</taxon>
        <taxon>Spermacoceae</taxon>
        <taxon>Hedyotis-Oldenlandia complex</taxon>
        <taxon>Oldenlandia</taxon>
    </lineage>
</organism>
<dbReference type="Gene3D" id="3.40.50.1110">
    <property type="entry name" value="SGNH hydrolase"/>
    <property type="match status" value="1"/>
</dbReference>
<dbReference type="PANTHER" id="PTHR22835">
    <property type="entry name" value="ZINC FINGER FYVE DOMAIN CONTAINING PROTEIN"/>
    <property type="match status" value="1"/>
</dbReference>
<dbReference type="EMBL" id="OX459119">
    <property type="protein sequence ID" value="CAI9094448.1"/>
    <property type="molecule type" value="Genomic_DNA"/>
</dbReference>
<dbReference type="InterPro" id="IPR001087">
    <property type="entry name" value="GDSL"/>
</dbReference>
<evidence type="ECO:0000313" key="3">
    <source>
        <dbReference type="EMBL" id="CAI9094448.1"/>
    </source>
</evidence>